<evidence type="ECO:0000256" key="1">
    <source>
        <dbReference type="ARBA" id="ARBA00004651"/>
    </source>
</evidence>
<evidence type="ECO:0000256" key="2">
    <source>
        <dbReference type="ARBA" id="ARBA00022475"/>
    </source>
</evidence>
<evidence type="ECO:0000256" key="8">
    <source>
        <dbReference type="PROSITE-ProRule" id="PRU00284"/>
    </source>
</evidence>
<dbReference type="Gene3D" id="1.10.287.950">
    <property type="entry name" value="Methyl-accepting chemotaxis protein"/>
    <property type="match status" value="1"/>
</dbReference>
<keyword evidence="3" id="KW-0488">Methylation</keyword>
<comment type="similarity">
    <text evidence="7">Belongs to the methyl-accepting chemotaxis (MCP) protein family.</text>
</comment>
<feature type="compositionally biased region" description="Polar residues" evidence="9">
    <location>
        <begin position="556"/>
        <end position="570"/>
    </location>
</feature>
<dbReference type="GO" id="GO:0006935">
    <property type="term" value="P:chemotaxis"/>
    <property type="evidence" value="ECO:0007669"/>
    <property type="project" value="InterPro"/>
</dbReference>
<evidence type="ECO:0000313" key="12">
    <source>
        <dbReference type="EMBL" id="SMO92720.1"/>
    </source>
</evidence>
<keyword evidence="4 10" id="KW-0812">Transmembrane</keyword>
<dbReference type="GO" id="GO:0005886">
    <property type="term" value="C:plasma membrane"/>
    <property type="evidence" value="ECO:0007669"/>
    <property type="project" value="UniProtKB-SubCell"/>
</dbReference>
<dbReference type="CDD" id="cd12912">
    <property type="entry name" value="PDC2_MCP_like"/>
    <property type="match status" value="1"/>
</dbReference>
<proteinExistence type="inferred from homology"/>
<dbReference type="PANTHER" id="PTHR43531">
    <property type="entry name" value="PROTEIN ICFG"/>
    <property type="match status" value="1"/>
</dbReference>
<evidence type="ECO:0000256" key="4">
    <source>
        <dbReference type="ARBA" id="ARBA00022692"/>
    </source>
</evidence>
<dbReference type="EMBL" id="FXTP01000016">
    <property type="protein sequence ID" value="SMO92720.1"/>
    <property type="molecule type" value="Genomic_DNA"/>
</dbReference>
<keyword evidence="6 10" id="KW-0472">Membrane</keyword>
<dbReference type="PANTHER" id="PTHR43531:SF14">
    <property type="entry name" value="METHYL-ACCEPTING CHEMOTAXIS PROTEIN I-RELATED"/>
    <property type="match status" value="1"/>
</dbReference>
<dbReference type="Gene3D" id="3.30.450.20">
    <property type="entry name" value="PAS domain"/>
    <property type="match status" value="2"/>
</dbReference>
<dbReference type="AlphaFoldDB" id="A0A521FB13"/>
<feature type="transmembrane region" description="Helical" evidence="10">
    <location>
        <begin position="266"/>
        <end position="285"/>
    </location>
</feature>
<dbReference type="InterPro" id="IPR033479">
    <property type="entry name" value="dCache_1"/>
</dbReference>
<gene>
    <name evidence="12" type="ORF">SAMN06265219_11620</name>
</gene>
<dbReference type="Proteomes" id="UP000317557">
    <property type="component" value="Unassembled WGS sequence"/>
</dbReference>
<feature type="domain" description="Methyl-accepting transducer" evidence="11">
    <location>
        <begin position="303"/>
        <end position="533"/>
    </location>
</feature>
<dbReference type="PROSITE" id="PS50111">
    <property type="entry name" value="CHEMOTAXIS_TRANSDUC_2"/>
    <property type="match status" value="1"/>
</dbReference>
<evidence type="ECO:0000256" key="7">
    <source>
        <dbReference type="ARBA" id="ARBA00029447"/>
    </source>
</evidence>
<dbReference type="InterPro" id="IPR004089">
    <property type="entry name" value="MCPsignal_dom"/>
</dbReference>
<name>A0A521FB13_9BACT</name>
<feature type="region of interest" description="Disordered" evidence="9">
    <location>
        <begin position="556"/>
        <end position="600"/>
    </location>
</feature>
<evidence type="ECO:0000256" key="3">
    <source>
        <dbReference type="ARBA" id="ARBA00022481"/>
    </source>
</evidence>
<dbReference type="Pfam" id="PF00015">
    <property type="entry name" value="MCPsignal"/>
    <property type="match status" value="1"/>
</dbReference>
<evidence type="ECO:0000256" key="6">
    <source>
        <dbReference type="ARBA" id="ARBA00023136"/>
    </source>
</evidence>
<keyword evidence="5 10" id="KW-1133">Transmembrane helix</keyword>
<accession>A0A521FB13</accession>
<dbReference type="Pfam" id="PF02743">
    <property type="entry name" value="dCache_1"/>
    <property type="match status" value="1"/>
</dbReference>
<comment type="subcellular location">
    <subcellularLocation>
        <location evidence="1">Cell membrane</location>
        <topology evidence="1">Multi-pass membrane protein</topology>
    </subcellularLocation>
</comment>
<dbReference type="SUPFAM" id="SSF58104">
    <property type="entry name" value="Methyl-accepting chemotaxis protein (MCP) signaling domain"/>
    <property type="match status" value="1"/>
</dbReference>
<dbReference type="GO" id="GO:0004888">
    <property type="term" value="F:transmembrane signaling receptor activity"/>
    <property type="evidence" value="ECO:0007669"/>
    <property type="project" value="InterPro"/>
</dbReference>
<reference evidence="12 13" key="1">
    <citation type="submission" date="2017-05" db="EMBL/GenBank/DDBJ databases">
        <authorList>
            <person name="Varghese N."/>
            <person name="Submissions S."/>
        </authorList>
    </citation>
    <scope>NUCLEOTIDE SEQUENCE [LARGE SCALE GENOMIC DNA]</scope>
    <source>
        <strain evidence="12 13">DSM 21985</strain>
    </source>
</reference>
<dbReference type="PRINTS" id="PR00260">
    <property type="entry name" value="CHEMTRNSDUCR"/>
</dbReference>
<dbReference type="CDD" id="cd12914">
    <property type="entry name" value="PDC1_DGC_like"/>
    <property type="match status" value="1"/>
</dbReference>
<feature type="compositionally biased region" description="Basic and acidic residues" evidence="9">
    <location>
        <begin position="590"/>
        <end position="600"/>
    </location>
</feature>
<keyword evidence="2" id="KW-1003">Cell membrane</keyword>
<evidence type="ECO:0000256" key="9">
    <source>
        <dbReference type="SAM" id="MobiDB-lite"/>
    </source>
</evidence>
<keyword evidence="8" id="KW-0807">Transducer</keyword>
<dbReference type="SMART" id="SM00283">
    <property type="entry name" value="MA"/>
    <property type="match status" value="1"/>
</dbReference>
<evidence type="ECO:0000259" key="11">
    <source>
        <dbReference type="PROSITE" id="PS50111"/>
    </source>
</evidence>
<organism evidence="12 13">
    <name type="scientific">Gracilimonas mengyeensis</name>
    <dbReference type="NCBI Taxonomy" id="1302730"/>
    <lineage>
        <taxon>Bacteria</taxon>
        <taxon>Pseudomonadati</taxon>
        <taxon>Balneolota</taxon>
        <taxon>Balneolia</taxon>
        <taxon>Balneolales</taxon>
        <taxon>Balneolaceae</taxon>
        <taxon>Gracilimonas</taxon>
    </lineage>
</organism>
<dbReference type="InterPro" id="IPR051310">
    <property type="entry name" value="MCP_chemotaxis"/>
</dbReference>
<evidence type="ECO:0000256" key="5">
    <source>
        <dbReference type="ARBA" id="ARBA00022989"/>
    </source>
</evidence>
<dbReference type="GO" id="GO:0007165">
    <property type="term" value="P:signal transduction"/>
    <property type="evidence" value="ECO:0007669"/>
    <property type="project" value="UniProtKB-KW"/>
</dbReference>
<protein>
    <submittedName>
        <fullName evidence="12">Methyl-accepting chemotaxis sensory transducer with Cache sensor</fullName>
    </submittedName>
</protein>
<evidence type="ECO:0000313" key="13">
    <source>
        <dbReference type="Proteomes" id="UP000317557"/>
    </source>
</evidence>
<keyword evidence="13" id="KW-1185">Reference proteome</keyword>
<sequence length="600" mass="65354">MSVLGIGSIVGVSIYKSSTSMEDQIRTSLDVLVEQAEHKMTAWFESVDQTVEVWTNIAVLNDIGTIKQSPYEANQLLDTYAEQSDYLEALLITDDTGQVIAGSNYAESRDLHLGDREYFSEARSKSTSISELIESRLSGNPIFTIAKWMDTGNGEGALVAVIDMNSYTNEYITNIKIGEYGYIYMIDDEGLIIAHPDKSLPLTLNIAEEYDFGKPMIAQQKGMIDYKFDGDDKVASFSTIPQTGWVIAATASLDDLLAPVASLSRWILTLGFITFVVLVGSVVWISKKVTRPIEGLIDDLKRGSEEISSASGQVASASQELAGGATEQASSMEEASASLEEITSMNKENGTRVKQVNNLMKAELEPSFGEMMKQINQTKDILNQAVEASKDTAKIIKDIDDIAFQTNLLALNAAVEAARAGEAGKGFAVVAEEVRNLAQRAAEAAKQTATLIDNSNQKIDHSYQYSEELMNVVNGNIEIVDKMGSLVDEVEHATREQMLAVEQVNTSVVHIDQTTQMIASNAEESAASSEELDAQAANMLTGVRSLEEVIYGEQNKINSTPGTVNKSSQPKPLVKNGFTKGKNKQSSRNVKTESRELELA</sequence>
<dbReference type="InterPro" id="IPR004090">
    <property type="entry name" value="Chemotax_Me-accpt_rcpt"/>
</dbReference>
<evidence type="ECO:0000256" key="10">
    <source>
        <dbReference type="SAM" id="Phobius"/>
    </source>
</evidence>